<proteinExistence type="predicted"/>
<dbReference type="InterPro" id="IPR036451">
    <property type="entry name" value="CblAdoTrfase-like_sf"/>
</dbReference>
<evidence type="ECO:0000256" key="1">
    <source>
        <dbReference type="ARBA" id="ARBA00022679"/>
    </source>
</evidence>
<evidence type="ECO:0000313" key="5">
    <source>
        <dbReference type="EMBL" id="MFD2567516.1"/>
    </source>
</evidence>
<keyword evidence="3" id="KW-0067">ATP-binding</keyword>
<name>A0ABW5LUR3_9FLAO</name>
<reference evidence="6" key="1">
    <citation type="journal article" date="2019" name="Int. J. Syst. Evol. Microbiol.">
        <title>The Global Catalogue of Microorganisms (GCM) 10K type strain sequencing project: providing services to taxonomists for standard genome sequencing and annotation.</title>
        <authorList>
            <consortium name="The Broad Institute Genomics Platform"/>
            <consortium name="The Broad Institute Genome Sequencing Center for Infectious Disease"/>
            <person name="Wu L."/>
            <person name="Ma J."/>
        </authorList>
    </citation>
    <scope>NUCLEOTIDE SEQUENCE [LARGE SCALE GENOMIC DNA]</scope>
    <source>
        <strain evidence="6">KCTC 52127</strain>
    </source>
</reference>
<dbReference type="RefSeq" id="WP_379666226.1">
    <property type="nucleotide sequence ID" value="NZ_JBHULH010000004.1"/>
</dbReference>
<accession>A0ABW5LUR3</accession>
<keyword evidence="1" id="KW-0808">Transferase</keyword>
<sequence length="188" mass="21529">MKKPRLKPKSTVDEICYPFIYEDSLLCDYEILTDELTRMVGWAIDELQKLRAQHPSEVTLEKLEEELLWIQPLCYHLNGSIRGKLAITEEDYSQLLSSYRSLKEVVKDRISGFVLPRGTSPVGILNRCSSQSKKSIRLMVKIHNTGVKEVPDVLPKFANVLCNYFFTATVLINKVTGLEEIPFVSKSY</sequence>
<evidence type="ECO:0000259" key="4">
    <source>
        <dbReference type="Pfam" id="PF01923"/>
    </source>
</evidence>
<evidence type="ECO:0000256" key="2">
    <source>
        <dbReference type="ARBA" id="ARBA00022741"/>
    </source>
</evidence>
<gene>
    <name evidence="5" type="ORF">ACFSRZ_09045</name>
</gene>
<comment type="caution">
    <text evidence="5">The sequence shown here is derived from an EMBL/GenBank/DDBJ whole genome shotgun (WGS) entry which is preliminary data.</text>
</comment>
<dbReference type="EMBL" id="JBHULH010000004">
    <property type="protein sequence ID" value="MFD2567516.1"/>
    <property type="molecule type" value="Genomic_DNA"/>
</dbReference>
<dbReference type="Proteomes" id="UP001597508">
    <property type="component" value="Unassembled WGS sequence"/>
</dbReference>
<protein>
    <recommendedName>
        <fullName evidence="4">Cobalamin adenosyltransferase-like domain-containing protein</fullName>
    </recommendedName>
</protein>
<dbReference type="SUPFAM" id="SSF89028">
    <property type="entry name" value="Cobalamin adenosyltransferase-like"/>
    <property type="match status" value="1"/>
</dbReference>
<dbReference type="Pfam" id="PF01923">
    <property type="entry name" value="Cob_adeno_trans"/>
    <property type="match status" value="1"/>
</dbReference>
<evidence type="ECO:0000256" key="3">
    <source>
        <dbReference type="ARBA" id="ARBA00022840"/>
    </source>
</evidence>
<feature type="domain" description="Cobalamin adenosyltransferase-like" evidence="4">
    <location>
        <begin position="33"/>
        <end position="169"/>
    </location>
</feature>
<keyword evidence="2" id="KW-0547">Nucleotide-binding</keyword>
<keyword evidence="6" id="KW-1185">Reference proteome</keyword>
<organism evidence="5 6">
    <name type="scientific">Pseudotenacibaculum haliotis</name>
    <dbReference type="NCBI Taxonomy" id="1862138"/>
    <lineage>
        <taxon>Bacteria</taxon>
        <taxon>Pseudomonadati</taxon>
        <taxon>Bacteroidota</taxon>
        <taxon>Flavobacteriia</taxon>
        <taxon>Flavobacteriales</taxon>
        <taxon>Flavobacteriaceae</taxon>
        <taxon>Pseudotenacibaculum</taxon>
    </lineage>
</organism>
<dbReference type="Gene3D" id="1.20.1200.10">
    <property type="entry name" value="Cobalamin adenosyltransferase-like"/>
    <property type="match status" value="1"/>
</dbReference>
<dbReference type="InterPro" id="IPR016030">
    <property type="entry name" value="CblAdoTrfase-like"/>
</dbReference>
<evidence type="ECO:0000313" key="6">
    <source>
        <dbReference type="Proteomes" id="UP001597508"/>
    </source>
</evidence>